<dbReference type="InterPro" id="IPR008758">
    <property type="entry name" value="Peptidase_S28"/>
</dbReference>
<dbReference type="InParanoid" id="A0A059AA62"/>
<keyword evidence="3 6" id="KW-0732">Signal</keyword>
<evidence type="ECO:0000256" key="4">
    <source>
        <dbReference type="ARBA" id="ARBA00022801"/>
    </source>
</evidence>
<evidence type="ECO:0008006" key="8">
    <source>
        <dbReference type="Google" id="ProtNLM"/>
    </source>
</evidence>
<keyword evidence="2" id="KW-0645">Protease</keyword>
<evidence type="ECO:0000256" key="5">
    <source>
        <dbReference type="ARBA" id="ARBA00023180"/>
    </source>
</evidence>
<evidence type="ECO:0000256" key="6">
    <source>
        <dbReference type="SAM" id="SignalP"/>
    </source>
</evidence>
<feature type="signal peptide" evidence="6">
    <location>
        <begin position="1"/>
        <end position="27"/>
    </location>
</feature>
<dbReference type="InterPro" id="IPR029058">
    <property type="entry name" value="AB_hydrolase_fold"/>
</dbReference>
<accession>A0A059AA62</accession>
<dbReference type="GO" id="GO:0070008">
    <property type="term" value="F:serine-type exopeptidase activity"/>
    <property type="evidence" value="ECO:0007669"/>
    <property type="project" value="InterPro"/>
</dbReference>
<dbReference type="SUPFAM" id="SSF53474">
    <property type="entry name" value="alpha/beta-Hydrolases"/>
    <property type="match status" value="1"/>
</dbReference>
<dbReference type="Gramene" id="KCW50733">
    <property type="protein sequence ID" value="KCW50733"/>
    <property type="gene ID" value="EUGRSUZ_J00406"/>
</dbReference>
<dbReference type="eggNOG" id="KOG2183">
    <property type="taxonomic scope" value="Eukaryota"/>
</dbReference>
<comment type="similarity">
    <text evidence="1">Belongs to the peptidase S28 family.</text>
</comment>
<dbReference type="GO" id="GO:0008239">
    <property type="term" value="F:dipeptidyl-peptidase activity"/>
    <property type="evidence" value="ECO:0000318"/>
    <property type="project" value="GO_Central"/>
</dbReference>
<sequence length="504" mass="55845">MTTNPGMSSHRRLWIALLLLSASVATAHDLDDVDIPKLGMSRPEFLLDPARAVQALVAEDFVTFFYNQTLDHFNYRPESYTAFNQRYVVNSEYWGGADSGAPIFAFLGAEAPIDGDIANAGFLTDNAAQFRALLVYIEHRFYGKSIPYGMTLERALGDADTRGYFSSAQALADYAEILIHLKQKLKAEHSPIIVFGGSYGGMLASWFRLKYPHVALGALASSAPILYFDDIIPQDAYYSVVAKSFLESSSSCHQTIRQSWEELDRVASEPRGLTKLSNAFKTCSPLQSSSELKKYLKLLYVQVVQYNDPSAQPLKLMCDAINGAPPRKGLLQKIFAGLVAINGNLTCYVNPSGSDAQTPSGWFWQTCTEMAFPIGITRNTMFPPEPFNLNSFSNACKSEFGVPARPRWVTTYFGGHDIKLILHRFASNIIFSNGLQDPYSSGGVLKNISSTVVAIYTAKGSHCLDILGADKSDPDWLVEQRKTEVKIMKKWLAKYYADLHAFGN</sequence>
<dbReference type="InterPro" id="IPR042269">
    <property type="entry name" value="Ser_carbopepase_S28_SKS"/>
</dbReference>
<name>A0A059AA62_EUCGR</name>
<dbReference type="Gene3D" id="3.40.50.1820">
    <property type="entry name" value="alpha/beta hydrolase"/>
    <property type="match status" value="1"/>
</dbReference>
<evidence type="ECO:0000256" key="3">
    <source>
        <dbReference type="ARBA" id="ARBA00022729"/>
    </source>
</evidence>
<feature type="chain" id="PRO_5001572093" description="Serine carboxypeptidase S28 family protein" evidence="6">
    <location>
        <begin position="28"/>
        <end position="504"/>
    </location>
</feature>
<dbReference type="AlphaFoldDB" id="A0A059AA62"/>
<keyword evidence="5" id="KW-0325">Glycoprotein</keyword>
<dbReference type="OMA" id="KETSKRC"/>
<proteinExistence type="inferred from homology"/>
<dbReference type="PANTHER" id="PTHR11010">
    <property type="entry name" value="PROTEASE S28 PRO-X CARBOXYPEPTIDASE-RELATED"/>
    <property type="match status" value="1"/>
</dbReference>
<gene>
    <name evidence="7" type="ORF">EUGRSUZ_J00406</name>
</gene>
<keyword evidence="4" id="KW-0378">Hydrolase</keyword>
<dbReference type="EMBL" id="KK198762">
    <property type="protein sequence ID" value="KCW50733.1"/>
    <property type="molecule type" value="Genomic_DNA"/>
</dbReference>
<reference evidence="7" key="1">
    <citation type="submission" date="2013-07" db="EMBL/GenBank/DDBJ databases">
        <title>The genome of Eucalyptus grandis.</title>
        <authorList>
            <person name="Schmutz J."/>
            <person name="Hayes R."/>
            <person name="Myburg A."/>
            <person name="Tuskan G."/>
            <person name="Grattapaglia D."/>
            <person name="Rokhsar D.S."/>
        </authorList>
    </citation>
    <scope>NUCLEOTIDE SEQUENCE</scope>
    <source>
        <tissue evidence="7">Leaf extractions</tissue>
    </source>
</reference>
<dbReference type="PANTHER" id="PTHR11010:SF96">
    <property type="entry name" value="LYSOSOMAL PRO-X CARBOXYPEPTIDASE-LIKE ISOFORM X1"/>
    <property type="match status" value="1"/>
</dbReference>
<dbReference type="MEROPS" id="S28.A03"/>
<dbReference type="GO" id="GO:0006508">
    <property type="term" value="P:proteolysis"/>
    <property type="evidence" value="ECO:0007669"/>
    <property type="project" value="UniProtKB-KW"/>
</dbReference>
<organism evidence="7">
    <name type="scientific">Eucalyptus grandis</name>
    <name type="common">Flooded gum</name>
    <dbReference type="NCBI Taxonomy" id="71139"/>
    <lineage>
        <taxon>Eukaryota</taxon>
        <taxon>Viridiplantae</taxon>
        <taxon>Streptophyta</taxon>
        <taxon>Embryophyta</taxon>
        <taxon>Tracheophyta</taxon>
        <taxon>Spermatophyta</taxon>
        <taxon>Magnoliopsida</taxon>
        <taxon>eudicotyledons</taxon>
        <taxon>Gunneridae</taxon>
        <taxon>Pentapetalae</taxon>
        <taxon>rosids</taxon>
        <taxon>malvids</taxon>
        <taxon>Myrtales</taxon>
        <taxon>Myrtaceae</taxon>
        <taxon>Myrtoideae</taxon>
        <taxon>Eucalypteae</taxon>
        <taxon>Eucalyptus</taxon>
    </lineage>
</organism>
<dbReference type="Pfam" id="PF05577">
    <property type="entry name" value="Peptidase_S28"/>
    <property type="match status" value="1"/>
</dbReference>
<protein>
    <recommendedName>
        <fullName evidence="8">Serine carboxypeptidase S28 family protein</fullName>
    </recommendedName>
</protein>
<evidence type="ECO:0000313" key="7">
    <source>
        <dbReference type="EMBL" id="KCW50733.1"/>
    </source>
</evidence>
<evidence type="ECO:0000256" key="1">
    <source>
        <dbReference type="ARBA" id="ARBA00011079"/>
    </source>
</evidence>
<dbReference type="KEGG" id="egr:104421242"/>
<dbReference type="OrthoDB" id="2130629at2759"/>
<dbReference type="Gene3D" id="1.20.120.980">
    <property type="entry name" value="Serine carboxypeptidase S28, SKS domain"/>
    <property type="match status" value="1"/>
</dbReference>
<evidence type="ECO:0000256" key="2">
    <source>
        <dbReference type="ARBA" id="ARBA00022670"/>
    </source>
</evidence>